<keyword evidence="6" id="KW-1133">Transmembrane helix</keyword>
<evidence type="ECO:0000256" key="1">
    <source>
        <dbReference type="ARBA" id="ARBA00010609"/>
    </source>
</evidence>
<dbReference type="PROSITE" id="PS00079">
    <property type="entry name" value="MULTICOPPER_OXIDASE1"/>
    <property type="match status" value="1"/>
</dbReference>
<feature type="transmembrane region" description="Helical" evidence="6">
    <location>
        <begin position="462"/>
        <end position="484"/>
    </location>
</feature>
<protein>
    <submittedName>
        <fullName evidence="10">Multicopper oxidase</fullName>
    </submittedName>
</protein>
<dbReference type="InterPro" id="IPR033138">
    <property type="entry name" value="Cu_oxidase_CS"/>
</dbReference>
<keyword evidence="6" id="KW-0472">Membrane</keyword>
<reference evidence="10 11" key="1">
    <citation type="journal article" date="2021" name="Elife">
        <title>Chloroplast acquisition without the gene transfer in kleptoplastic sea slugs, Plakobranchus ocellatus.</title>
        <authorList>
            <person name="Maeda T."/>
            <person name="Takahashi S."/>
            <person name="Yoshida T."/>
            <person name="Shimamura S."/>
            <person name="Takaki Y."/>
            <person name="Nagai Y."/>
            <person name="Toyoda A."/>
            <person name="Suzuki Y."/>
            <person name="Arimoto A."/>
            <person name="Ishii H."/>
            <person name="Satoh N."/>
            <person name="Nishiyama T."/>
            <person name="Hasebe M."/>
            <person name="Maruyama T."/>
            <person name="Minagawa J."/>
            <person name="Obokata J."/>
            <person name="Shigenobu S."/>
        </authorList>
    </citation>
    <scope>NUCLEOTIDE SEQUENCE [LARGE SCALE GENOMIC DNA]</scope>
</reference>
<dbReference type="Proteomes" id="UP000735302">
    <property type="component" value="Unassembled WGS sequence"/>
</dbReference>
<feature type="region of interest" description="Disordered" evidence="5">
    <location>
        <begin position="419"/>
        <end position="442"/>
    </location>
</feature>
<dbReference type="GO" id="GO:0005507">
    <property type="term" value="F:copper ion binding"/>
    <property type="evidence" value="ECO:0007669"/>
    <property type="project" value="InterPro"/>
</dbReference>
<name>A0AAV3ZAJ6_9GAST</name>
<evidence type="ECO:0000313" key="11">
    <source>
        <dbReference type="Proteomes" id="UP000735302"/>
    </source>
</evidence>
<dbReference type="InterPro" id="IPR011706">
    <property type="entry name" value="Cu-oxidase_C"/>
</dbReference>
<evidence type="ECO:0000256" key="5">
    <source>
        <dbReference type="SAM" id="MobiDB-lite"/>
    </source>
</evidence>
<keyword evidence="11" id="KW-1185">Reference proteome</keyword>
<dbReference type="Gene3D" id="2.60.40.420">
    <property type="entry name" value="Cupredoxins - blue copper proteins"/>
    <property type="match status" value="2"/>
</dbReference>
<feature type="domain" description="Plastocyanin-like" evidence="9">
    <location>
        <begin position="275"/>
        <end position="405"/>
    </location>
</feature>
<feature type="domain" description="Plastocyanin-like" evidence="8">
    <location>
        <begin position="50"/>
        <end position="154"/>
    </location>
</feature>
<dbReference type="Pfam" id="PF00394">
    <property type="entry name" value="Cu-oxidase"/>
    <property type="match status" value="1"/>
</dbReference>
<evidence type="ECO:0000256" key="6">
    <source>
        <dbReference type="SAM" id="Phobius"/>
    </source>
</evidence>
<dbReference type="CDD" id="cd13905">
    <property type="entry name" value="CuRO_3_tcLLC2_insect_like"/>
    <property type="match status" value="1"/>
</dbReference>
<keyword evidence="4" id="KW-0186">Copper</keyword>
<dbReference type="GO" id="GO:0006826">
    <property type="term" value="P:iron ion transport"/>
    <property type="evidence" value="ECO:0007669"/>
    <property type="project" value="TreeGrafter"/>
</dbReference>
<dbReference type="PROSITE" id="PS00080">
    <property type="entry name" value="MULTICOPPER_OXIDASE2"/>
    <property type="match status" value="1"/>
</dbReference>
<dbReference type="EMBL" id="BLXT01002152">
    <property type="protein sequence ID" value="GFN91551.1"/>
    <property type="molecule type" value="Genomic_DNA"/>
</dbReference>
<dbReference type="AlphaFoldDB" id="A0AAV3ZAJ6"/>
<dbReference type="GO" id="GO:0016491">
    <property type="term" value="F:oxidoreductase activity"/>
    <property type="evidence" value="ECO:0007669"/>
    <property type="project" value="UniProtKB-KW"/>
</dbReference>
<dbReference type="Pfam" id="PF07731">
    <property type="entry name" value="Cu-oxidase_2"/>
    <property type="match status" value="1"/>
</dbReference>
<accession>A0AAV3ZAJ6</accession>
<proteinExistence type="inferred from homology"/>
<gene>
    <name evidence="10" type="ORF">PoB_001805700</name>
</gene>
<evidence type="ECO:0000259" key="9">
    <source>
        <dbReference type="Pfam" id="PF07731"/>
    </source>
</evidence>
<organism evidence="10 11">
    <name type="scientific">Plakobranchus ocellatus</name>
    <dbReference type="NCBI Taxonomy" id="259542"/>
    <lineage>
        <taxon>Eukaryota</taxon>
        <taxon>Metazoa</taxon>
        <taxon>Spiralia</taxon>
        <taxon>Lophotrochozoa</taxon>
        <taxon>Mollusca</taxon>
        <taxon>Gastropoda</taxon>
        <taxon>Heterobranchia</taxon>
        <taxon>Euthyneura</taxon>
        <taxon>Panpulmonata</taxon>
        <taxon>Sacoglossa</taxon>
        <taxon>Placobranchoidea</taxon>
        <taxon>Plakobranchidae</taxon>
        <taxon>Plakobranchus</taxon>
    </lineage>
</organism>
<comment type="caution">
    <text evidence="10">The sequence shown here is derived from an EMBL/GenBank/DDBJ whole genome shotgun (WGS) entry which is preliminary data.</text>
</comment>
<feature type="compositionally biased region" description="Acidic residues" evidence="5">
    <location>
        <begin position="426"/>
        <end position="439"/>
    </location>
</feature>
<keyword evidence="3" id="KW-0560">Oxidoreductase</keyword>
<dbReference type="InterPro" id="IPR008972">
    <property type="entry name" value="Cupredoxin"/>
</dbReference>
<keyword evidence="6" id="KW-0812">Transmembrane</keyword>
<dbReference type="CDD" id="cd13884">
    <property type="entry name" value="CuRO_2_tcLCC_insect_like"/>
    <property type="match status" value="1"/>
</dbReference>
<evidence type="ECO:0000256" key="3">
    <source>
        <dbReference type="ARBA" id="ARBA00023002"/>
    </source>
</evidence>
<dbReference type="InterPro" id="IPR001117">
    <property type="entry name" value="Cu-oxidase_2nd"/>
</dbReference>
<evidence type="ECO:0000259" key="8">
    <source>
        <dbReference type="Pfam" id="PF00394"/>
    </source>
</evidence>
<feature type="signal peptide" evidence="7">
    <location>
        <begin position="1"/>
        <end position="26"/>
    </location>
</feature>
<sequence length="485" mass="54384">MQLSLIRKMLAWAPVLLLLLVHSIRADIYESPLNGLGAHEKFTRGNETYHTPRATFTVQGGKRYRFRVISGAILNCPIQISVDGHTMIMIASDGNPFEPFTADSFNIFAGERYDFVLYADKISPLRNYWIRARGMADCAVKKAHQVALLKYAGAPDVDPPEATDWDSSIRGGILLNPWNTKGTDKQVEITRMRAEVPDGNDGIMTSVPDKKFYLGMDFKKVDNLKFNHPDFYPLAYVERSKHLYSPQVNRISSILPGSPPLSQYDDVPSSQYCNEFTVQSSCTQDWCRCTHKLDVALGDLVELIVVDEGVTFNANHPMHLHGFKFRTVALDKLNVSTSVAEVKAMDERGEITRLTSRAPFKDTVTVPDGGYTIMRFRADNPGVWFFHCHIEYHIDIGMGMIIQVGSKSEFPKVPKNFPRCGSWIPSEDEDDDDDDEDNDDGKQEPILVQCINSPNNAGIRPVGAYGLLVVLVAVCLDACIRIMIR</sequence>
<keyword evidence="2" id="KW-0479">Metal-binding</keyword>
<dbReference type="InterPro" id="IPR002355">
    <property type="entry name" value="Cu_oxidase_Cu_BS"/>
</dbReference>
<dbReference type="PANTHER" id="PTHR11709">
    <property type="entry name" value="MULTI-COPPER OXIDASE"/>
    <property type="match status" value="1"/>
</dbReference>
<evidence type="ECO:0000256" key="4">
    <source>
        <dbReference type="ARBA" id="ARBA00023008"/>
    </source>
</evidence>
<dbReference type="PANTHER" id="PTHR11709:SF394">
    <property type="entry name" value="FI03373P-RELATED"/>
    <property type="match status" value="1"/>
</dbReference>
<dbReference type="SUPFAM" id="SSF49503">
    <property type="entry name" value="Cupredoxins"/>
    <property type="match status" value="2"/>
</dbReference>
<dbReference type="InterPro" id="IPR045087">
    <property type="entry name" value="Cu-oxidase_fam"/>
</dbReference>
<dbReference type="FunFam" id="2.60.40.420:FF:000045">
    <property type="entry name" value="Laccase 2"/>
    <property type="match status" value="1"/>
</dbReference>
<comment type="similarity">
    <text evidence="1">Belongs to the multicopper oxidase family.</text>
</comment>
<feature type="chain" id="PRO_5043909930" evidence="7">
    <location>
        <begin position="27"/>
        <end position="485"/>
    </location>
</feature>
<keyword evidence="7" id="KW-0732">Signal</keyword>
<dbReference type="GO" id="GO:0005886">
    <property type="term" value="C:plasma membrane"/>
    <property type="evidence" value="ECO:0007669"/>
    <property type="project" value="TreeGrafter"/>
</dbReference>
<evidence type="ECO:0000256" key="2">
    <source>
        <dbReference type="ARBA" id="ARBA00022723"/>
    </source>
</evidence>
<evidence type="ECO:0000256" key="7">
    <source>
        <dbReference type="SAM" id="SignalP"/>
    </source>
</evidence>
<evidence type="ECO:0000313" key="10">
    <source>
        <dbReference type="EMBL" id="GFN91551.1"/>
    </source>
</evidence>